<keyword evidence="4" id="KW-1185">Reference proteome</keyword>
<evidence type="ECO:0000259" key="2">
    <source>
        <dbReference type="Pfam" id="PF08450"/>
    </source>
</evidence>
<protein>
    <recommendedName>
        <fullName evidence="2">SMP-30/Gluconolactonase/LRE-like region domain-containing protein</fullName>
    </recommendedName>
</protein>
<dbReference type="InterPro" id="IPR052998">
    <property type="entry name" value="Hetero-Diels-Alderase-like"/>
</dbReference>
<dbReference type="SUPFAM" id="SSF63829">
    <property type="entry name" value="Calcium-dependent phosphotriesterase"/>
    <property type="match status" value="1"/>
</dbReference>
<dbReference type="Pfam" id="PF08450">
    <property type="entry name" value="SGL"/>
    <property type="match status" value="1"/>
</dbReference>
<reference evidence="3" key="1">
    <citation type="journal article" date="2019" name="Beilstein J. Org. Chem.">
        <title>Nanangenines: drimane sesquiterpenoids as the dominant metabolite cohort of a novel Australian fungus, Aspergillus nanangensis.</title>
        <authorList>
            <person name="Lacey H.J."/>
            <person name="Gilchrist C.L.M."/>
            <person name="Crombie A."/>
            <person name="Kalaitzis J.A."/>
            <person name="Vuong D."/>
            <person name="Rutledge P.J."/>
            <person name="Turner P."/>
            <person name="Pitt J.I."/>
            <person name="Lacey E."/>
            <person name="Chooi Y.H."/>
            <person name="Piggott A.M."/>
        </authorList>
    </citation>
    <scope>NUCLEOTIDE SEQUENCE</scope>
    <source>
        <strain evidence="3">MST-FP2251</strain>
    </source>
</reference>
<evidence type="ECO:0000256" key="1">
    <source>
        <dbReference type="SAM" id="SignalP"/>
    </source>
</evidence>
<feature type="domain" description="SMP-30/Gluconolactonase/LRE-like region" evidence="2">
    <location>
        <begin position="225"/>
        <end position="327"/>
    </location>
</feature>
<evidence type="ECO:0000313" key="4">
    <source>
        <dbReference type="Proteomes" id="UP001194746"/>
    </source>
</evidence>
<name>A0AAD4CXI1_ASPNN</name>
<dbReference type="EMBL" id="VCAU01000003">
    <property type="protein sequence ID" value="KAF9894519.1"/>
    <property type="molecule type" value="Genomic_DNA"/>
</dbReference>
<dbReference type="Proteomes" id="UP001194746">
    <property type="component" value="Unassembled WGS sequence"/>
</dbReference>
<sequence>MFTSTSTINLLFGFLCLILGTTHAAAFPTTETPISTIYQFEKGSWLENLAVGPTDDSILATRVDGPYLYRIHLPANPHANASTELVHTFSHFQSLAGITEYEPNAFAVIAGNLSLTDLAPGNFSIYSVRFPNDPPPHHHHPVVQKITDLPNSQFFLNGMTTLATCEEGEEESTVLFCDSLTGRVYRLSPQTGIYGLVLEDSTMKPSQPGNLGVNGIRTVTIGHDTYLYYDNSDTTTINRVRIDPATGRATGPYTTLARGHFADDLVFDHETGDVYVAAQKDNVLVRVTPDGHEAVVAGAPDRLTVAGPTSAVFGKGRQSRTLYVTTTGGSAAPINGTLTEGAKLMAFQVDCL</sequence>
<feature type="chain" id="PRO_5042039094" description="SMP-30/Gluconolactonase/LRE-like region domain-containing protein" evidence="1">
    <location>
        <begin position="27"/>
        <end position="352"/>
    </location>
</feature>
<keyword evidence="1" id="KW-0732">Signal</keyword>
<organism evidence="3 4">
    <name type="scientific">Aspergillus nanangensis</name>
    <dbReference type="NCBI Taxonomy" id="2582783"/>
    <lineage>
        <taxon>Eukaryota</taxon>
        <taxon>Fungi</taxon>
        <taxon>Dikarya</taxon>
        <taxon>Ascomycota</taxon>
        <taxon>Pezizomycotina</taxon>
        <taxon>Eurotiomycetes</taxon>
        <taxon>Eurotiomycetidae</taxon>
        <taxon>Eurotiales</taxon>
        <taxon>Aspergillaceae</taxon>
        <taxon>Aspergillus</taxon>
        <taxon>Aspergillus subgen. Circumdati</taxon>
    </lineage>
</organism>
<dbReference type="AlphaFoldDB" id="A0AAD4CXI1"/>
<dbReference type="PANTHER" id="PTHR42060:SF1">
    <property type="entry name" value="NHL REPEAT-CONTAINING PROTEIN"/>
    <property type="match status" value="1"/>
</dbReference>
<dbReference type="InterPro" id="IPR013658">
    <property type="entry name" value="SGL"/>
</dbReference>
<dbReference type="Gene3D" id="2.120.10.30">
    <property type="entry name" value="TolB, C-terminal domain"/>
    <property type="match status" value="1"/>
</dbReference>
<dbReference type="InterPro" id="IPR011042">
    <property type="entry name" value="6-blade_b-propeller_TolB-like"/>
</dbReference>
<accession>A0AAD4CXI1</accession>
<reference evidence="3" key="2">
    <citation type="submission" date="2020-02" db="EMBL/GenBank/DDBJ databases">
        <authorList>
            <person name="Gilchrist C.L.M."/>
            <person name="Chooi Y.-H."/>
        </authorList>
    </citation>
    <scope>NUCLEOTIDE SEQUENCE</scope>
    <source>
        <strain evidence="3">MST-FP2251</strain>
    </source>
</reference>
<comment type="caution">
    <text evidence="3">The sequence shown here is derived from an EMBL/GenBank/DDBJ whole genome shotgun (WGS) entry which is preliminary data.</text>
</comment>
<dbReference type="PANTHER" id="PTHR42060">
    <property type="entry name" value="NHL REPEAT-CONTAINING PROTEIN-RELATED"/>
    <property type="match status" value="1"/>
</dbReference>
<gene>
    <name evidence="3" type="ORF">FE257_006403</name>
</gene>
<proteinExistence type="predicted"/>
<feature type="signal peptide" evidence="1">
    <location>
        <begin position="1"/>
        <end position="26"/>
    </location>
</feature>
<evidence type="ECO:0000313" key="3">
    <source>
        <dbReference type="EMBL" id="KAF9894519.1"/>
    </source>
</evidence>